<evidence type="ECO:0000313" key="2">
    <source>
        <dbReference type="EMBL" id="QJA70610.1"/>
    </source>
</evidence>
<name>A0A6M3JLA4_9ZZZZ</name>
<evidence type="ECO:0000256" key="1">
    <source>
        <dbReference type="SAM" id="Phobius"/>
    </source>
</evidence>
<keyword evidence="1" id="KW-1133">Transmembrane helix</keyword>
<reference evidence="2" key="1">
    <citation type="submission" date="2020-03" db="EMBL/GenBank/DDBJ databases">
        <title>The deep terrestrial virosphere.</title>
        <authorList>
            <person name="Holmfeldt K."/>
            <person name="Nilsson E."/>
            <person name="Simone D."/>
            <person name="Lopez-Fernandez M."/>
            <person name="Wu X."/>
            <person name="de Brujin I."/>
            <person name="Lundin D."/>
            <person name="Andersson A."/>
            <person name="Bertilsson S."/>
            <person name="Dopson M."/>
        </authorList>
    </citation>
    <scope>NUCLEOTIDE SEQUENCE</scope>
    <source>
        <strain evidence="2">MM415A03636</strain>
    </source>
</reference>
<protein>
    <submittedName>
        <fullName evidence="2">Uncharacterized protein</fullName>
    </submittedName>
</protein>
<keyword evidence="1" id="KW-0812">Transmembrane</keyword>
<proteinExistence type="predicted"/>
<organism evidence="2">
    <name type="scientific">viral metagenome</name>
    <dbReference type="NCBI Taxonomy" id="1070528"/>
    <lineage>
        <taxon>unclassified sequences</taxon>
        <taxon>metagenomes</taxon>
        <taxon>organismal metagenomes</taxon>
    </lineage>
</organism>
<dbReference type="AlphaFoldDB" id="A0A6M3JLA4"/>
<sequence length="132" mass="15494">MDIRTWIWLAMIVGSWIISGAVAFTTVRLSIKMLRKETDENRQRILFVEQNINKRLYDTDGTPIYMTAKKCTEQNLERDKRKDDSTRITCDKIKEVKVSIDKLYVSQNALNSLVSNLIGRFDQYVKNEDKRT</sequence>
<keyword evidence="1" id="KW-0472">Membrane</keyword>
<dbReference type="EMBL" id="MT141807">
    <property type="protein sequence ID" value="QJA70610.1"/>
    <property type="molecule type" value="Genomic_DNA"/>
</dbReference>
<gene>
    <name evidence="2" type="ORF">MM415A03636_0002</name>
</gene>
<feature type="transmembrane region" description="Helical" evidence="1">
    <location>
        <begin position="6"/>
        <end position="27"/>
    </location>
</feature>
<accession>A0A6M3JLA4</accession>